<dbReference type="AlphaFoldDB" id="A0A5M9JBE6"/>
<dbReference type="Proteomes" id="UP000322873">
    <property type="component" value="Unassembled WGS sequence"/>
</dbReference>
<evidence type="ECO:0000313" key="2">
    <source>
        <dbReference type="Proteomes" id="UP000322873"/>
    </source>
</evidence>
<dbReference type="EMBL" id="VICG01000012">
    <property type="protein sequence ID" value="KAA8566571.1"/>
    <property type="molecule type" value="Genomic_DNA"/>
</dbReference>
<gene>
    <name evidence="1" type="ORF">EYC84_009119</name>
</gene>
<protein>
    <submittedName>
        <fullName evidence="1">Uncharacterized protein</fullName>
    </submittedName>
</protein>
<sequence>MPIFTIHTLTFEENLSSIVHKNQYQPYHKNHTRQTNATLSKQAHISNYKRRLHTLLIHASMNLSTYI</sequence>
<evidence type="ECO:0000313" key="1">
    <source>
        <dbReference type="EMBL" id="KAA8566571.1"/>
    </source>
</evidence>
<keyword evidence="2" id="KW-1185">Reference proteome</keyword>
<accession>A0A5M9JBE6</accession>
<reference evidence="1 2" key="1">
    <citation type="submission" date="2019-06" db="EMBL/GenBank/DDBJ databases">
        <title>Genome Sequence of the Brown Rot Fungal Pathogen Monilinia fructicola.</title>
        <authorList>
            <person name="De Miccolis Angelini R.M."/>
            <person name="Landi L."/>
            <person name="Abate D."/>
            <person name="Pollastro S."/>
            <person name="Romanazzi G."/>
            <person name="Faretra F."/>
        </authorList>
    </citation>
    <scope>NUCLEOTIDE SEQUENCE [LARGE SCALE GENOMIC DNA]</scope>
    <source>
        <strain evidence="1 2">Mfrc123</strain>
    </source>
</reference>
<proteinExistence type="predicted"/>
<comment type="caution">
    <text evidence="1">The sequence shown here is derived from an EMBL/GenBank/DDBJ whole genome shotgun (WGS) entry which is preliminary data.</text>
</comment>
<organism evidence="1 2">
    <name type="scientific">Monilinia fructicola</name>
    <name type="common">Brown rot fungus</name>
    <name type="synonym">Ciboria fructicola</name>
    <dbReference type="NCBI Taxonomy" id="38448"/>
    <lineage>
        <taxon>Eukaryota</taxon>
        <taxon>Fungi</taxon>
        <taxon>Dikarya</taxon>
        <taxon>Ascomycota</taxon>
        <taxon>Pezizomycotina</taxon>
        <taxon>Leotiomycetes</taxon>
        <taxon>Helotiales</taxon>
        <taxon>Sclerotiniaceae</taxon>
        <taxon>Monilinia</taxon>
    </lineage>
</organism>
<name>A0A5M9JBE6_MONFR</name>